<name>A0A2V4XGX3_9FLAO</name>
<evidence type="ECO:0000313" key="3">
    <source>
        <dbReference type="Proteomes" id="UP000248054"/>
    </source>
</evidence>
<dbReference type="Gene3D" id="3.10.450.360">
    <property type="match status" value="1"/>
</dbReference>
<dbReference type="OrthoDB" id="1121502at2"/>
<dbReference type="InterPro" id="IPR021533">
    <property type="entry name" value="PepSY-like"/>
</dbReference>
<reference evidence="2 3" key="1">
    <citation type="submission" date="2018-06" db="EMBL/GenBank/DDBJ databases">
        <title>Genomic Encyclopedia of Type Strains, Phase III (KMG-III): the genomes of soil and plant-associated and newly described type strains.</title>
        <authorList>
            <person name="Whitman W."/>
        </authorList>
    </citation>
    <scope>NUCLEOTIDE SEQUENCE [LARGE SCALE GENOMIC DNA]</scope>
    <source>
        <strain evidence="2 3">CECT 7945</strain>
    </source>
</reference>
<evidence type="ECO:0000313" key="2">
    <source>
        <dbReference type="EMBL" id="PYE82751.1"/>
    </source>
</evidence>
<feature type="domain" description="Putative beta-lactamase-inhibitor-like PepSY-like" evidence="1">
    <location>
        <begin position="53"/>
        <end position="141"/>
    </location>
</feature>
<accession>A0A2V4XGX3</accession>
<sequence length="146" mass="16800">MKTLRITTLAIFATAAIYAQDLKQNEVPTNLLNAFQKTYSNASDVEWELDSETYKVEFDLNDLEQEIWYTKDGIIVKREMEITEKDLPSAVLSAIKSKYVGYKIDSIELIEMDNKKTYEVELEKGWTQELKVVFDVNGDVLSSVED</sequence>
<comment type="caution">
    <text evidence="2">The sequence shown here is derived from an EMBL/GenBank/DDBJ whole genome shotgun (WGS) entry which is preliminary data.</text>
</comment>
<evidence type="ECO:0000259" key="1">
    <source>
        <dbReference type="Pfam" id="PF11396"/>
    </source>
</evidence>
<organism evidence="2 3">
    <name type="scientific">Winogradskyella epiphytica</name>
    <dbReference type="NCBI Taxonomy" id="262005"/>
    <lineage>
        <taxon>Bacteria</taxon>
        <taxon>Pseudomonadati</taxon>
        <taxon>Bacteroidota</taxon>
        <taxon>Flavobacteriia</taxon>
        <taxon>Flavobacteriales</taxon>
        <taxon>Flavobacteriaceae</taxon>
        <taxon>Winogradskyella</taxon>
    </lineage>
</organism>
<dbReference type="EMBL" id="QJTD01000001">
    <property type="protein sequence ID" value="PYE82751.1"/>
    <property type="molecule type" value="Genomic_DNA"/>
</dbReference>
<dbReference type="RefSeq" id="WP_110473751.1">
    <property type="nucleotide sequence ID" value="NZ_BMWQ01000001.1"/>
</dbReference>
<dbReference type="Pfam" id="PF11396">
    <property type="entry name" value="PepSY_like"/>
    <property type="match status" value="1"/>
</dbReference>
<gene>
    <name evidence="2" type="ORF">DFQ11_101176</name>
</gene>
<keyword evidence="3" id="KW-1185">Reference proteome</keyword>
<protein>
    <submittedName>
        <fullName evidence="2">Putative membrane protein YkoI</fullName>
    </submittedName>
</protein>
<dbReference type="Proteomes" id="UP000248054">
    <property type="component" value="Unassembled WGS sequence"/>
</dbReference>
<proteinExistence type="predicted"/>
<dbReference type="AlphaFoldDB" id="A0A2V4XGX3"/>
<dbReference type="SUPFAM" id="SSF160574">
    <property type="entry name" value="BT0923-like"/>
    <property type="match status" value="1"/>
</dbReference>